<dbReference type="Gene3D" id="3.30.1050.10">
    <property type="entry name" value="SCP2 sterol-binding domain"/>
    <property type="match status" value="1"/>
</dbReference>
<gene>
    <name evidence="3" type="ORF">MNBD_ALPHA02-2267</name>
</gene>
<dbReference type="InterPro" id="IPR036527">
    <property type="entry name" value="SCP2_sterol-bd_dom_sf"/>
</dbReference>
<protein>
    <recommendedName>
        <fullName evidence="2">SCP2 domain-containing protein</fullName>
    </recommendedName>
</protein>
<organism evidence="3">
    <name type="scientific">hydrothermal vent metagenome</name>
    <dbReference type="NCBI Taxonomy" id="652676"/>
    <lineage>
        <taxon>unclassified sequences</taxon>
        <taxon>metagenomes</taxon>
        <taxon>ecological metagenomes</taxon>
    </lineage>
</organism>
<evidence type="ECO:0000313" key="3">
    <source>
        <dbReference type="EMBL" id="VAV90098.1"/>
    </source>
</evidence>
<name>A0A3B0RPC3_9ZZZZ</name>
<accession>A0A3B0RPC3</accession>
<dbReference type="AlphaFoldDB" id="A0A3B0RPC3"/>
<dbReference type="EMBL" id="UOED01000054">
    <property type="protein sequence ID" value="VAV90098.1"/>
    <property type="molecule type" value="Genomic_DNA"/>
</dbReference>
<evidence type="ECO:0000259" key="2">
    <source>
        <dbReference type="Pfam" id="PF02036"/>
    </source>
</evidence>
<dbReference type="SUPFAM" id="SSF55718">
    <property type="entry name" value="SCP-like"/>
    <property type="match status" value="1"/>
</dbReference>
<feature type="coiled-coil region" evidence="1">
    <location>
        <begin position="188"/>
        <end position="229"/>
    </location>
</feature>
<reference evidence="3" key="1">
    <citation type="submission" date="2018-06" db="EMBL/GenBank/DDBJ databases">
        <authorList>
            <person name="Zhirakovskaya E."/>
        </authorList>
    </citation>
    <scope>NUCLEOTIDE SEQUENCE</scope>
</reference>
<dbReference type="Pfam" id="PF02036">
    <property type="entry name" value="SCP2"/>
    <property type="match status" value="1"/>
</dbReference>
<dbReference type="InterPro" id="IPR003033">
    <property type="entry name" value="SCP2_sterol-bd_dom"/>
</dbReference>
<dbReference type="InterPro" id="IPR016024">
    <property type="entry name" value="ARM-type_fold"/>
</dbReference>
<dbReference type="SUPFAM" id="SSF48371">
    <property type="entry name" value="ARM repeat"/>
    <property type="match status" value="1"/>
</dbReference>
<evidence type="ECO:0000256" key="1">
    <source>
        <dbReference type="SAM" id="Coils"/>
    </source>
</evidence>
<proteinExistence type="predicted"/>
<feature type="domain" description="SCP2" evidence="2">
    <location>
        <begin position="43"/>
        <end position="141"/>
    </location>
</feature>
<sequence length="232" mass="25694">MPPATARPTDNDAFSPLLMAGLLLRPLPKAPLNRLLRHMAGHIQKNHPAILDRLRPLAGMEFLICPTDLPHDMRMIMGNGQVDCRIEDEFKAPADVTISGPFLSLIDMMDGRIDGDALFFSRSLAVEGDTEALLTLRNAMDSEDIDLRQEILSSLGPLKTPANALLTITGRLYQGLSRDMSHIRRAATASLARRCDALAQENQQLAQKTAELEKKLTKVQNRLQVLNRKIPS</sequence>
<keyword evidence="1" id="KW-0175">Coiled coil</keyword>